<dbReference type="SUPFAM" id="SSF51905">
    <property type="entry name" value="FAD/NAD(P)-binding domain"/>
    <property type="match status" value="1"/>
</dbReference>
<comment type="similarity">
    <text evidence="2">Belongs to the prenylcysteine oxidase family.</text>
</comment>
<name>A0A6J8B3Q9_MYTCO</name>
<evidence type="ECO:0000313" key="10">
    <source>
        <dbReference type="EMBL" id="CAC5378528.1"/>
    </source>
</evidence>
<keyword evidence="5" id="KW-0274">FAD</keyword>
<feature type="signal peptide" evidence="8">
    <location>
        <begin position="1"/>
        <end position="23"/>
    </location>
</feature>
<dbReference type="EC" id="1.8.3.6" evidence="10"/>
<organism evidence="10 11">
    <name type="scientific">Mytilus coruscus</name>
    <name type="common">Sea mussel</name>
    <dbReference type="NCBI Taxonomy" id="42192"/>
    <lineage>
        <taxon>Eukaryota</taxon>
        <taxon>Metazoa</taxon>
        <taxon>Spiralia</taxon>
        <taxon>Lophotrochozoa</taxon>
        <taxon>Mollusca</taxon>
        <taxon>Bivalvia</taxon>
        <taxon>Autobranchia</taxon>
        <taxon>Pteriomorphia</taxon>
        <taxon>Mytilida</taxon>
        <taxon>Mytiloidea</taxon>
        <taxon>Mytilidae</taxon>
        <taxon>Mytilinae</taxon>
        <taxon>Mytilus</taxon>
    </lineage>
</organism>
<comment type="cofactor">
    <cofactor evidence="1">
        <name>FAD</name>
        <dbReference type="ChEBI" id="CHEBI:57692"/>
    </cofactor>
</comment>
<evidence type="ECO:0000256" key="5">
    <source>
        <dbReference type="ARBA" id="ARBA00022827"/>
    </source>
</evidence>
<dbReference type="GO" id="GO:0030328">
    <property type="term" value="P:prenylcysteine catabolic process"/>
    <property type="evidence" value="ECO:0007669"/>
    <property type="project" value="InterPro"/>
</dbReference>
<dbReference type="GO" id="GO:0001735">
    <property type="term" value="F:prenylcysteine oxidase activity"/>
    <property type="evidence" value="ECO:0007669"/>
    <property type="project" value="UniProtKB-EC"/>
</dbReference>
<dbReference type="GO" id="GO:0030327">
    <property type="term" value="P:prenylated protein catabolic process"/>
    <property type="evidence" value="ECO:0007669"/>
    <property type="project" value="TreeGrafter"/>
</dbReference>
<feature type="chain" id="PRO_5026738156" evidence="8">
    <location>
        <begin position="24"/>
        <end position="490"/>
    </location>
</feature>
<dbReference type="EMBL" id="CACVKT020002575">
    <property type="protein sequence ID" value="CAC5378528.1"/>
    <property type="molecule type" value="Genomic_DNA"/>
</dbReference>
<keyword evidence="6 10" id="KW-0560">Oxidoreductase</keyword>
<keyword evidence="11" id="KW-1185">Reference proteome</keyword>
<dbReference type="InterPro" id="IPR036188">
    <property type="entry name" value="FAD/NAD-bd_sf"/>
</dbReference>
<dbReference type="EC" id="1.8.3.5" evidence="10"/>
<gene>
    <name evidence="10" type="ORF">MCOR_14720</name>
</gene>
<dbReference type="GO" id="GO:0102149">
    <property type="term" value="F:farnesylcysteine lyase activity"/>
    <property type="evidence" value="ECO:0007669"/>
    <property type="project" value="UniProtKB-EC"/>
</dbReference>
<dbReference type="Pfam" id="PF07156">
    <property type="entry name" value="Prenylcys_lyase"/>
    <property type="match status" value="1"/>
</dbReference>
<evidence type="ECO:0000256" key="8">
    <source>
        <dbReference type="SAM" id="SignalP"/>
    </source>
</evidence>
<dbReference type="PANTHER" id="PTHR15944">
    <property type="entry name" value="FARNESYLCYSTEINE LYASE"/>
    <property type="match status" value="1"/>
</dbReference>
<dbReference type="Proteomes" id="UP000507470">
    <property type="component" value="Unassembled WGS sequence"/>
</dbReference>
<dbReference type="InterPro" id="IPR017046">
    <property type="entry name" value="Prenylcysteine_Oxase1"/>
</dbReference>
<sequence length="490" mass="54881">MMMCRLLSCSFVIFCAFIPNANVQKIPTIGIIGAGIGGTSTAHFMRELFGDEAKIDIYEKNNVGGRLATVAMGDQEYEVGGAIIHPKNMYMVNFTKILGLDQTSHSGGTLGIWNGEEMVVKTSKYKVVAMAQLLWRYGMDIYNIQSWVQNELMNHFMKIYDIQAGGHAYTSVTDLLAAMNPRFVDFLSTSIKDLMKKEGYSDRFINELVMGAMRTNYGQTTDIPAFVGVVSMAGIDDGLWSVKGGNKKVPELLVKHAKANLIEGEVKVVRLIEEDPPLYEIDYKCKNCASMNEIKTREYDIVVVAKPLHPDINSIKFEGFTTEIKNFPQKYHVVTANMVKGSPNATYFGLNSPDDFPTELLTGSDKVHFNSIGKHKPVNDENGPSVYKVFTNTPLDKQKVKTYFNSEDDLRMVFWQAYPEYDFKADTLPPFVLHDKIYYVNAIELAASAMEMSALSAKNVALLAHHHWTGNLDKIDEPYDVRAGTDKTEL</sequence>
<reference evidence="10 11" key="1">
    <citation type="submission" date="2020-06" db="EMBL/GenBank/DDBJ databases">
        <authorList>
            <person name="Li R."/>
            <person name="Bekaert M."/>
        </authorList>
    </citation>
    <scope>NUCLEOTIDE SEQUENCE [LARGE SCALE GENOMIC DNA]</scope>
    <source>
        <strain evidence="11">wild</strain>
    </source>
</reference>
<evidence type="ECO:0000259" key="9">
    <source>
        <dbReference type="Pfam" id="PF07156"/>
    </source>
</evidence>
<keyword evidence="7" id="KW-0325">Glycoprotein</keyword>
<evidence type="ECO:0000256" key="6">
    <source>
        <dbReference type="ARBA" id="ARBA00023002"/>
    </source>
</evidence>
<dbReference type="Gene3D" id="3.50.50.60">
    <property type="entry name" value="FAD/NAD(P)-binding domain"/>
    <property type="match status" value="1"/>
</dbReference>
<dbReference type="Pfam" id="PF13450">
    <property type="entry name" value="NAD_binding_8"/>
    <property type="match status" value="1"/>
</dbReference>
<evidence type="ECO:0000256" key="3">
    <source>
        <dbReference type="ARBA" id="ARBA00022630"/>
    </source>
</evidence>
<dbReference type="PANTHER" id="PTHR15944:SF0">
    <property type="entry name" value="PRENYLCYSTEINE LYASE DOMAIN-CONTAINING PROTEIN"/>
    <property type="match status" value="1"/>
</dbReference>
<evidence type="ECO:0000256" key="7">
    <source>
        <dbReference type="ARBA" id="ARBA00023180"/>
    </source>
</evidence>
<keyword evidence="4 8" id="KW-0732">Signal</keyword>
<proteinExistence type="inferred from homology"/>
<evidence type="ECO:0000313" key="11">
    <source>
        <dbReference type="Proteomes" id="UP000507470"/>
    </source>
</evidence>
<protein>
    <submittedName>
        <fullName evidence="10">PCYOX1</fullName>
        <ecNumber evidence="10">1.8.3.5</ecNumber>
        <ecNumber evidence="10">1.8.3.6</ecNumber>
    </submittedName>
</protein>
<feature type="domain" description="Prenylcysteine lyase" evidence="9">
    <location>
        <begin position="121"/>
        <end position="477"/>
    </location>
</feature>
<dbReference type="AlphaFoldDB" id="A0A6J8B3Q9"/>
<dbReference type="OrthoDB" id="437369at2759"/>
<evidence type="ECO:0000256" key="2">
    <source>
        <dbReference type="ARBA" id="ARBA00009967"/>
    </source>
</evidence>
<evidence type="ECO:0000256" key="4">
    <source>
        <dbReference type="ARBA" id="ARBA00022729"/>
    </source>
</evidence>
<dbReference type="InterPro" id="IPR010795">
    <property type="entry name" value="Prenylcys_lyase"/>
</dbReference>
<keyword evidence="3" id="KW-0285">Flavoprotein</keyword>
<accession>A0A6J8B3Q9</accession>
<evidence type="ECO:0000256" key="1">
    <source>
        <dbReference type="ARBA" id="ARBA00001974"/>
    </source>
</evidence>